<sequence>MKHVFFSLLLLFYTFPALAYTSQVPGGMLDYLADSLSEDSTLQSIGTNTAAMERKVRFGVKLSGGMSNMNFNKGFPKPASPVDASWNVSIGGGALLEVPIYKKLYLQQEYLYADLGGEAKEMGLKYRLGYLYLPVLFKYQLNRNIAFLAGTQFDLLLYAKERYEGNLTNIMHETEERNIGLIAGLEYKLTEILYLDVRLMHGINHIGIKYGGASREFKWESLQLSAVVRPFK</sequence>
<dbReference type="Proteomes" id="UP000244225">
    <property type="component" value="Unassembled WGS sequence"/>
</dbReference>
<evidence type="ECO:0000256" key="1">
    <source>
        <dbReference type="SAM" id="SignalP"/>
    </source>
</evidence>
<dbReference type="RefSeq" id="WP_108210849.1">
    <property type="nucleotide sequence ID" value="NZ_QBKI01000002.1"/>
</dbReference>
<evidence type="ECO:0000259" key="2">
    <source>
        <dbReference type="Pfam" id="PF13568"/>
    </source>
</evidence>
<evidence type="ECO:0000313" key="4">
    <source>
        <dbReference type="Proteomes" id="UP000244225"/>
    </source>
</evidence>
<protein>
    <submittedName>
        <fullName evidence="3">Outer membrane protein with beta-barrel domain</fullName>
    </submittedName>
</protein>
<evidence type="ECO:0000313" key="3">
    <source>
        <dbReference type="EMBL" id="PTX21476.1"/>
    </source>
</evidence>
<dbReference type="AlphaFoldDB" id="A0A2T5YQA5"/>
<comment type="caution">
    <text evidence="3">The sequence shown here is derived from an EMBL/GenBank/DDBJ whole genome shotgun (WGS) entry which is preliminary data.</text>
</comment>
<reference evidence="3 4" key="1">
    <citation type="submission" date="2018-04" db="EMBL/GenBank/DDBJ databases">
        <title>Genomic Encyclopedia of Archaeal and Bacterial Type Strains, Phase II (KMG-II): from individual species to whole genera.</title>
        <authorList>
            <person name="Goeker M."/>
        </authorList>
    </citation>
    <scope>NUCLEOTIDE SEQUENCE [LARGE SCALE GENOMIC DNA]</scope>
    <source>
        <strain evidence="3 4">DSM 100162</strain>
    </source>
</reference>
<feature type="domain" description="Outer membrane protein beta-barrel" evidence="2">
    <location>
        <begin position="54"/>
        <end position="206"/>
    </location>
</feature>
<proteinExistence type="predicted"/>
<feature type="signal peptide" evidence="1">
    <location>
        <begin position="1"/>
        <end position="19"/>
    </location>
</feature>
<organism evidence="3 4">
    <name type="scientific">Pontibacter mucosus</name>
    <dbReference type="NCBI Taxonomy" id="1649266"/>
    <lineage>
        <taxon>Bacteria</taxon>
        <taxon>Pseudomonadati</taxon>
        <taxon>Bacteroidota</taxon>
        <taxon>Cytophagia</taxon>
        <taxon>Cytophagales</taxon>
        <taxon>Hymenobacteraceae</taxon>
        <taxon>Pontibacter</taxon>
    </lineage>
</organism>
<dbReference type="EMBL" id="QBKI01000002">
    <property type="protein sequence ID" value="PTX21476.1"/>
    <property type="molecule type" value="Genomic_DNA"/>
</dbReference>
<accession>A0A2T5YQA5</accession>
<gene>
    <name evidence="3" type="ORF">C8N40_102452</name>
</gene>
<dbReference type="OrthoDB" id="947434at2"/>
<feature type="chain" id="PRO_5015650394" evidence="1">
    <location>
        <begin position="20"/>
        <end position="232"/>
    </location>
</feature>
<keyword evidence="1" id="KW-0732">Signal</keyword>
<dbReference type="Pfam" id="PF13568">
    <property type="entry name" value="OMP_b-brl_2"/>
    <property type="match status" value="1"/>
</dbReference>
<keyword evidence="4" id="KW-1185">Reference proteome</keyword>
<dbReference type="InterPro" id="IPR025665">
    <property type="entry name" value="Beta-barrel_OMP_2"/>
</dbReference>
<name>A0A2T5YQA5_9BACT</name>